<gene>
    <name evidence="1" type="ORF">F4V43_02220</name>
</gene>
<name>A0A5J5GHZ0_9BACL</name>
<dbReference type="EMBL" id="VYKK01000004">
    <property type="protein sequence ID" value="KAA9007322.1"/>
    <property type="molecule type" value="Genomic_DNA"/>
</dbReference>
<organism evidence="1 2">
    <name type="scientific">Paenibacillus spiritus</name>
    <dbReference type="NCBI Taxonomy" id="2496557"/>
    <lineage>
        <taxon>Bacteria</taxon>
        <taxon>Bacillati</taxon>
        <taxon>Bacillota</taxon>
        <taxon>Bacilli</taxon>
        <taxon>Bacillales</taxon>
        <taxon>Paenibacillaceae</taxon>
        <taxon>Paenibacillus</taxon>
    </lineage>
</organism>
<evidence type="ECO:0000313" key="2">
    <source>
        <dbReference type="Proteomes" id="UP000367750"/>
    </source>
</evidence>
<proteinExistence type="predicted"/>
<dbReference type="RefSeq" id="WP_150456612.1">
    <property type="nucleotide sequence ID" value="NZ_VYKK01000004.1"/>
</dbReference>
<dbReference type="OrthoDB" id="2664308at2"/>
<evidence type="ECO:0000313" key="1">
    <source>
        <dbReference type="EMBL" id="KAA9007322.1"/>
    </source>
</evidence>
<keyword evidence="2" id="KW-1185">Reference proteome</keyword>
<dbReference type="Proteomes" id="UP000367750">
    <property type="component" value="Unassembled WGS sequence"/>
</dbReference>
<comment type="caution">
    <text evidence="1">The sequence shown here is derived from an EMBL/GenBank/DDBJ whole genome shotgun (WGS) entry which is preliminary data.</text>
</comment>
<dbReference type="AlphaFoldDB" id="A0A5J5GHZ0"/>
<reference evidence="1 2" key="1">
    <citation type="submission" date="2019-09" db="EMBL/GenBank/DDBJ databases">
        <title>Bacillus ochoae sp. nov., Paenibacillus whitsoniae sp. nov., Paenibacillus spiritus sp. nov. Isolated from the Mars Exploration Rover during spacecraft assembly.</title>
        <authorList>
            <person name="Seuylemezian A."/>
            <person name="Vaishampayan P."/>
        </authorList>
    </citation>
    <scope>NUCLEOTIDE SEQUENCE [LARGE SCALE GENOMIC DNA]</scope>
    <source>
        <strain evidence="1 2">MER_111</strain>
    </source>
</reference>
<protein>
    <submittedName>
        <fullName evidence="1">Uncharacterized protein</fullName>
    </submittedName>
</protein>
<sequence length="88" mass="9748">MNNTWGLVFTKINTVENKFEALLSLNTGTEDETRIIFNRIKNEFSENKGDPEVVIDFVDEDDSIVGDFSITKSQAGKIAGLLGHKLSA</sequence>
<accession>A0A5J5GHZ0</accession>